<name>A0A813P2F2_ADIRI</name>
<evidence type="ECO:0000313" key="3">
    <source>
        <dbReference type="EMBL" id="CAF0791704.1"/>
    </source>
</evidence>
<dbReference type="EMBL" id="CAJNOJ010000011">
    <property type="protein sequence ID" value="CAF0791704.1"/>
    <property type="molecule type" value="Genomic_DNA"/>
</dbReference>
<dbReference type="AlphaFoldDB" id="A0A813P2F2"/>
<feature type="signal peptide" evidence="1">
    <location>
        <begin position="1"/>
        <end position="21"/>
    </location>
</feature>
<keyword evidence="1" id="KW-0732">Signal</keyword>
<dbReference type="Proteomes" id="UP000663852">
    <property type="component" value="Unassembled WGS sequence"/>
</dbReference>
<evidence type="ECO:0000313" key="4">
    <source>
        <dbReference type="Proteomes" id="UP000663828"/>
    </source>
</evidence>
<evidence type="ECO:0000256" key="1">
    <source>
        <dbReference type="SAM" id="SignalP"/>
    </source>
</evidence>
<comment type="caution">
    <text evidence="2">The sequence shown here is derived from an EMBL/GenBank/DDBJ whole genome shotgun (WGS) entry which is preliminary data.</text>
</comment>
<dbReference type="EMBL" id="CAJNOR010000007">
    <property type="protein sequence ID" value="CAF0747974.1"/>
    <property type="molecule type" value="Genomic_DNA"/>
</dbReference>
<accession>A0A813P2F2</accession>
<proteinExistence type="predicted"/>
<gene>
    <name evidence="3" type="ORF">EDS130_LOCUS4382</name>
    <name evidence="2" type="ORF">XAT740_LOCUS261</name>
</gene>
<feature type="chain" id="PRO_5036222509" evidence="1">
    <location>
        <begin position="22"/>
        <end position="170"/>
    </location>
</feature>
<organism evidence="2 4">
    <name type="scientific">Adineta ricciae</name>
    <name type="common">Rotifer</name>
    <dbReference type="NCBI Taxonomy" id="249248"/>
    <lineage>
        <taxon>Eukaryota</taxon>
        <taxon>Metazoa</taxon>
        <taxon>Spiralia</taxon>
        <taxon>Gnathifera</taxon>
        <taxon>Rotifera</taxon>
        <taxon>Eurotatoria</taxon>
        <taxon>Bdelloidea</taxon>
        <taxon>Adinetida</taxon>
        <taxon>Adinetidae</taxon>
        <taxon>Adineta</taxon>
    </lineage>
</organism>
<protein>
    <submittedName>
        <fullName evidence="2">Uncharacterized protein</fullName>
    </submittedName>
</protein>
<keyword evidence="4" id="KW-1185">Reference proteome</keyword>
<dbReference type="OrthoDB" id="9973408at2759"/>
<dbReference type="Proteomes" id="UP000663828">
    <property type="component" value="Unassembled WGS sequence"/>
</dbReference>
<sequence length="170" mass="19026">MIISKATVLTILCSLIIISICGPICQDTIPFSIKFSQSPLIVYGDIIETATAVSVNNHTKPFNITFVVRCTLKGIPPAQENIIIEHTLPDNPLCYRALVHGRTYVFFLNQTSTTHHYKQMPYHELSFNQDATAELLKRTCGIQTRPFHEIIKDGSNEVDYQCPIVSIGCT</sequence>
<evidence type="ECO:0000313" key="2">
    <source>
        <dbReference type="EMBL" id="CAF0747974.1"/>
    </source>
</evidence>
<reference evidence="2" key="1">
    <citation type="submission" date="2021-02" db="EMBL/GenBank/DDBJ databases">
        <authorList>
            <person name="Nowell W R."/>
        </authorList>
    </citation>
    <scope>NUCLEOTIDE SEQUENCE</scope>
</reference>